<accession>A0ABQ1WDS2</accession>
<dbReference type="InterPro" id="IPR011856">
    <property type="entry name" value="tRNA_endonuc-like_dom_sf"/>
</dbReference>
<proteinExistence type="predicted"/>
<reference evidence="2" key="1">
    <citation type="journal article" date="2019" name="Int. J. Syst. Evol. Microbiol.">
        <title>The Global Catalogue of Microorganisms (GCM) 10K type strain sequencing project: providing services to taxonomists for standard genome sequencing and annotation.</title>
        <authorList>
            <consortium name="The Broad Institute Genomics Platform"/>
            <consortium name="The Broad Institute Genome Sequencing Center for Infectious Disease"/>
            <person name="Wu L."/>
            <person name="Ma J."/>
        </authorList>
    </citation>
    <scope>NUCLEOTIDE SEQUENCE [LARGE SCALE GENOMIC DNA]</scope>
    <source>
        <strain evidence="2">CGMCC 1.15422</strain>
    </source>
</reference>
<comment type="caution">
    <text evidence="1">The sequence shown here is derived from an EMBL/GenBank/DDBJ whole genome shotgun (WGS) entry which is preliminary data.</text>
</comment>
<organism evidence="1 2">
    <name type="scientific">Christiangramia forsetii</name>
    <dbReference type="NCBI Taxonomy" id="411153"/>
    <lineage>
        <taxon>Bacteria</taxon>
        <taxon>Pseudomonadati</taxon>
        <taxon>Bacteroidota</taxon>
        <taxon>Flavobacteriia</taxon>
        <taxon>Flavobacteriales</taxon>
        <taxon>Flavobacteriaceae</taxon>
        <taxon>Christiangramia</taxon>
    </lineage>
</organism>
<evidence type="ECO:0000313" key="2">
    <source>
        <dbReference type="Proteomes" id="UP000605733"/>
    </source>
</evidence>
<sequence length="177" mass="20803">MNFLEKDLEQIIEESGNDDLIKRGLFIKGKLLRQKRIYKEGIADIISIHREHFYKNNQLISKLVITVFELKKGKLDASAFWQAIRYANGIKKYMRKNFFYDYEIRISLIGNNIDDSCGLHYLPYLLDNSSDEPNQAIKKIDIYTYSYGFDGISFNKHDKNVMNNPGCKKKRNGKKIY</sequence>
<dbReference type="RefSeq" id="WP_011710333.1">
    <property type="nucleotide sequence ID" value="NZ_BMIX01000001.1"/>
</dbReference>
<protein>
    <submittedName>
        <fullName evidence="1">Uncharacterized protein</fullName>
    </submittedName>
</protein>
<dbReference type="Proteomes" id="UP000605733">
    <property type="component" value="Unassembled WGS sequence"/>
</dbReference>
<name>A0ABQ1WDS2_9FLAO</name>
<evidence type="ECO:0000313" key="1">
    <source>
        <dbReference type="EMBL" id="GGG24005.1"/>
    </source>
</evidence>
<keyword evidence="2" id="KW-1185">Reference proteome</keyword>
<gene>
    <name evidence="1" type="ORF">GCM10011532_04040</name>
</gene>
<dbReference type="Gene3D" id="3.40.1350.10">
    <property type="match status" value="1"/>
</dbReference>
<dbReference type="EMBL" id="BMIX01000001">
    <property type="protein sequence ID" value="GGG24005.1"/>
    <property type="molecule type" value="Genomic_DNA"/>
</dbReference>